<dbReference type="GO" id="GO:0003677">
    <property type="term" value="F:DNA binding"/>
    <property type="evidence" value="ECO:0007669"/>
    <property type="project" value="UniProtKB-KW"/>
</dbReference>
<keyword evidence="1" id="KW-0238">DNA-binding</keyword>
<evidence type="ECO:0000259" key="3">
    <source>
        <dbReference type="PROSITE" id="PS50943"/>
    </source>
</evidence>
<evidence type="ECO:0000313" key="5">
    <source>
        <dbReference type="Proteomes" id="UP000610760"/>
    </source>
</evidence>
<dbReference type="EMBL" id="JACRSV010000005">
    <property type="protein sequence ID" value="MBC8560895.1"/>
    <property type="molecule type" value="Genomic_DNA"/>
</dbReference>
<evidence type="ECO:0000256" key="1">
    <source>
        <dbReference type="ARBA" id="ARBA00023125"/>
    </source>
</evidence>
<feature type="domain" description="HTH cro/C1-type" evidence="3">
    <location>
        <begin position="7"/>
        <end position="61"/>
    </location>
</feature>
<dbReference type="Gene3D" id="1.10.260.40">
    <property type="entry name" value="lambda repressor-like DNA-binding domains"/>
    <property type="match status" value="1"/>
</dbReference>
<dbReference type="PANTHER" id="PTHR46558">
    <property type="entry name" value="TRACRIPTIONAL REGULATORY PROTEIN-RELATED-RELATED"/>
    <property type="match status" value="1"/>
</dbReference>
<reference evidence="4" key="1">
    <citation type="submission" date="2020-08" db="EMBL/GenBank/DDBJ databases">
        <title>Genome public.</title>
        <authorList>
            <person name="Liu C."/>
            <person name="Sun Q."/>
        </authorList>
    </citation>
    <scope>NUCLEOTIDE SEQUENCE</scope>
    <source>
        <strain evidence="4">NSJ-33</strain>
    </source>
</reference>
<gene>
    <name evidence="4" type="ORF">H8710_12545</name>
</gene>
<evidence type="ECO:0000313" key="4">
    <source>
        <dbReference type="EMBL" id="MBC8560895.1"/>
    </source>
</evidence>
<dbReference type="SUPFAM" id="SSF47413">
    <property type="entry name" value="lambda repressor-like DNA-binding domains"/>
    <property type="match status" value="1"/>
</dbReference>
<dbReference type="CDD" id="cd00093">
    <property type="entry name" value="HTH_XRE"/>
    <property type="match status" value="1"/>
</dbReference>
<name>A0A926I7E3_9FIRM</name>
<dbReference type="Pfam" id="PF01381">
    <property type="entry name" value="HTH_3"/>
    <property type="match status" value="1"/>
</dbReference>
<keyword evidence="2" id="KW-0472">Membrane</keyword>
<dbReference type="SMART" id="SM00530">
    <property type="entry name" value="HTH_XRE"/>
    <property type="match status" value="1"/>
</dbReference>
<dbReference type="InterPro" id="IPR001387">
    <property type="entry name" value="Cro/C1-type_HTH"/>
</dbReference>
<proteinExistence type="predicted"/>
<feature type="transmembrane region" description="Helical" evidence="2">
    <location>
        <begin position="85"/>
        <end position="106"/>
    </location>
</feature>
<feature type="transmembrane region" description="Helical" evidence="2">
    <location>
        <begin position="132"/>
        <end position="154"/>
    </location>
</feature>
<protein>
    <submittedName>
        <fullName evidence="4">Helix-turn-helix transcriptional regulator</fullName>
    </submittedName>
</protein>
<keyword evidence="2" id="KW-1133">Transmembrane helix</keyword>
<dbReference type="Proteomes" id="UP000610760">
    <property type="component" value="Unassembled WGS sequence"/>
</dbReference>
<keyword evidence="5" id="KW-1185">Reference proteome</keyword>
<dbReference type="PANTHER" id="PTHR46558:SF13">
    <property type="entry name" value="HTH-TYPE TRANSCRIPTIONAL REGULATOR IMMR"/>
    <property type="match status" value="1"/>
</dbReference>
<keyword evidence="2" id="KW-0812">Transmembrane</keyword>
<accession>A0A926I7E3</accession>
<organism evidence="4 5">
    <name type="scientific">Fumia xinanensis</name>
    <dbReference type="NCBI Taxonomy" id="2763659"/>
    <lineage>
        <taxon>Bacteria</taxon>
        <taxon>Bacillati</taxon>
        <taxon>Bacillota</taxon>
        <taxon>Clostridia</taxon>
        <taxon>Eubacteriales</taxon>
        <taxon>Oscillospiraceae</taxon>
        <taxon>Fumia</taxon>
    </lineage>
</organism>
<evidence type="ECO:0000256" key="2">
    <source>
        <dbReference type="SAM" id="Phobius"/>
    </source>
</evidence>
<dbReference type="InterPro" id="IPR010982">
    <property type="entry name" value="Lambda_DNA-bd_dom_sf"/>
</dbReference>
<dbReference type="RefSeq" id="WP_249296189.1">
    <property type="nucleotide sequence ID" value="NZ_JACRSV010000005.1"/>
</dbReference>
<dbReference type="PROSITE" id="PS50943">
    <property type="entry name" value="HTH_CROC1"/>
    <property type="match status" value="1"/>
</dbReference>
<comment type="caution">
    <text evidence="4">The sequence shown here is derived from an EMBL/GenBank/DDBJ whole genome shotgun (WGS) entry which is preliminary data.</text>
</comment>
<sequence length="159" mass="17602">MNFGDNLQALRRRQGLSQEQLAEKLDVTRQTISKWELNQSAPDLNYLCQLSEIFGISLDALVKGGEEPKGNMAEEGTKPRKKGKWLLIIMAVISLLLLILSGYAIYELNQPPIIGGADAPTGILVAATWDSYIPLFAATGILCVGTLGFLWKYLKQHRK</sequence>
<dbReference type="AlphaFoldDB" id="A0A926I7E3"/>